<gene>
    <name evidence="8" type="ORF">MIMGU_mgv1a024475mg</name>
</gene>
<evidence type="ECO:0000313" key="8">
    <source>
        <dbReference type="EMBL" id="EYU44057.1"/>
    </source>
</evidence>
<dbReference type="EMBL" id="KI630222">
    <property type="protein sequence ID" value="EYU44057.1"/>
    <property type="molecule type" value="Genomic_DNA"/>
</dbReference>
<dbReference type="Pfam" id="PF05695">
    <property type="entry name" value="Ycf2"/>
    <property type="match status" value="1"/>
</dbReference>
<reference evidence="8 9" key="1">
    <citation type="journal article" date="2013" name="Proc. Natl. Acad. Sci. U.S.A.">
        <title>Fine-scale variation in meiotic recombination in Mimulus inferred from population shotgun sequencing.</title>
        <authorList>
            <person name="Hellsten U."/>
            <person name="Wright K.M."/>
            <person name="Jenkins J."/>
            <person name="Shu S."/>
            <person name="Yuan Y."/>
            <person name="Wessler S.R."/>
            <person name="Schmutz J."/>
            <person name="Willis J.H."/>
            <person name="Rokhsar D.S."/>
        </authorList>
    </citation>
    <scope>NUCLEOTIDE SEQUENCE [LARGE SCALE GENOMIC DNA]</scope>
    <source>
        <strain evidence="9">cv. DUN x IM62</strain>
    </source>
</reference>
<feature type="non-terminal residue" evidence="8">
    <location>
        <position position="108"/>
    </location>
</feature>
<evidence type="ECO:0000256" key="1">
    <source>
        <dbReference type="ARBA" id="ARBA00002329"/>
    </source>
</evidence>
<dbReference type="AlphaFoldDB" id="A0A022RU68"/>
<dbReference type="PANTHER" id="PTHR33078">
    <property type="entry name" value="PROTEIN YCF2-RELATED"/>
    <property type="match status" value="1"/>
</dbReference>
<keyword evidence="9" id="KW-1185">Reference proteome</keyword>
<dbReference type="GO" id="GO:0005524">
    <property type="term" value="F:ATP binding"/>
    <property type="evidence" value="ECO:0007669"/>
    <property type="project" value="UniProtKB-KW"/>
</dbReference>
<accession>A0A022RU68</accession>
<keyword evidence="4" id="KW-0934">Plastid</keyword>
<dbReference type="PANTHER" id="PTHR33078:SF95">
    <property type="entry name" value="ATPASE AAA-TYPE CORE DOMAIN-CONTAINING PROTEIN"/>
    <property type="match status" value="1"/>
</dbReference>
<dbReference type="InterPro" id="IPR056777">
    <property type="entry name" value="Ycf2_N"/>
</dbReference>
<evidence type="ECO:0000313" key="9">
    <source>
        <dbReference type="Proteomes" id="UP000030748"/>
    </source>
</evidence>
<evidence type="ECO:0000256" key="3">
    <source>
        <dbReference type="ARBA" id="ARBA00009361"/>
    </source>
</evidence>
<evidence type="ECO:0000256" key="6">
    <source>
        <dbReference type="ARBA" id="ARBA00022840"/>
    </source>
</evidence>
<dbReference type="GO" id="GO:0009536">
    <property type="term" value="C:plastid"/>
    <property type="evidence" value="ECO:0007669"/>
    <property type="project" value="UniProtKB-SubCell"/>
</dbReference>
<evidence type="ECO:0000259" key="7">
    <source>
        <dbReference type="Pfam" id="PF05695"/>
    </source>
</evidence>
<comment type="subcellular location">
    <subcellularLocation>
        <location evidence="2">Plastid</location>
    </subcellularLocation>
</comment>
<sequence>MGHVESRVNQQGPPCKAKYSWVTDSEVVPSQAVGGARALSELQTEFEKVKSLMIPSSMIELRKLLDRYPTSAPNSFWLNNLFLVALEQLGDSLEEIRASGGNMLGPTL</sequence>
<comment type="function">
    <text evidence="1">Probable ATPase of unknown function. Its presence in a non-photosynthetic plant (Epifagus virginiana) and experiments in tobacco indicate that it has an essential function which is probably not related to photosynthesis.</text>
</comment>
<dbReference type="STRING" id="4155.A0A022RU68"/>
<proteinExistence type="inferred from homology"/>
<protein>
    <recommendedName>
        <fullName evidence="7">Ycf2 N-terminal domain-containing protein</fullName>
    </recommendedName>
</protein>
<organism evidence="8 9">
    <name type="scientific">Erythranthe guttata</name>
    <name type="common">Yellow monkey flower</name>
    <name type="synonym">Mimulus guttatus</name>
    <dbReference type="NCBI Taxonomy" id="4155"/>
    <lineage>
        <taxon>Eukaryota</taxon>
        <taxon>Viridiplantae</taxon>
        <taxon>Streptophyta</taxon>
        <taxon>Embryophyta</taxon>
        <taxon>Tracheophyta</taxon>
        <taxon>Spermatophyta</taxon>
        <taxon>Magnoliopsida</taxon>
        <taxon>eudicotyledons</taxon>
        <taxon>Gunneridae</taxon>
        <taxon>Pentapetalae</taxon>
        <taxon>asterids</taxon>
        <taxon>lamiids</taxon>
        <taxon>Lamiales</taxon>
        <taxon>Phrymaceae</taxon>
        <taxon>Erythranthe</taxon>
    </lineage>
</organism>
<keyword evidence="5" id="KW-0547">Nucleotide-binding</keyword>
<dbReference type="Proteomes" id="UP000030748">
    <property type="component" value="Unassembled WGS sequence"/>
</dbReference>
<comment type="similarity">
    <text evidence="3">Belongs to the Ycf2 family.</text>
</comment>
<evidence type="ECO:0000256" key="4">
    <source>
        <dbReference type="ARBA" id="ARBA00022640"/>
    </source>
</evidence>
<keyword evidence="6" id="KW-0067">ATP-binding</keyword>
<evidence type="ECO:0000256" key="5">
    <source>
        <dbReference type="ARBA" id="ARBA00022741"/>
    </source>
</evidence>
<name>A0A022RU68_ERYGU</name>
<feature type="domain" description="Ycf2 N-terminal" evidence="7">
    <location>
        <begin position="36"/>
        <end position="104"/>
    </location>
</feature>
<evidence type="ECO:0000256" key="2">
    <source>
        <dbReference type="ARBA" id="ARBA00004474"/>
    </source>
</evidence>